<keyword evidence="2" id="KW-0012">Acyltransferase</keyword>
<dbReference type="Proteomes" id="UP000283992">
    <property type="component" value="Unassembled WGS sequence"/>
</dbReference>
<evidence type="ECO:0000313" key="10">
    <source>
        <dbReference type="EMBL" id="RHJ09546.1"/>
    </source>
</evidence>
<dbReference type="Proteomes" id="UP001296581">
    <property type="component" value="Unassembled WGS sequence"/>
</dbReference>
<evidence type="ECO:0000313" key="5">
    <source>
        <dbReference type="EMBL" id="MDB8739572.1"/>
    </source>
</evidence>
<dbReference type="GeneID" id="57434881"/>
<evidence type="ECO:0000313" key="9">
    <source>
        <dbReference type="EMBL" id="RGQ65780.1"/>
    </source>
</evidence>
<dbReference type="Proteomes" id="UP001212160">
    <property type="component" value="Unassembled WGS sequence"/>
</dbReference>
<dbReference type="PANTHER" id="PTHR43877">
    <property type="entry name" value="AMINOALKYLPHOSPHONATE N-ACETYLTRANSFERASE-RELATED-RELATED"/>
    <property type="match status" value="1"/>
</dbReference>
<evidence type="ECO:0000313" key="13">
    <source>
        <dbReference type="Proteomes" id="UP001211731"/>
    </source>
</evidence>
<reference evidence="7" key="2">
    <citation type="journal article" date="2020" name="Cell Host Microbe">
        <title>Functional and Genomic Variation between Human-Derived Isolates of Lachnospiraceae Reveals Inter- and Intra-Species Diversity.</title>
        <authorList>
            <person name="Sorbara M.T."/>
            <person name="Littmann E.R."/>
            <person name="Fontana E."/>
            <person name="Moody T.U."/>
            <person name="Kohout C.E."/>
            <person name="Gjonbalaj M."/>
            <person name="Eaton V."/>
            <person name="Seok R."/>
            <person name="Leiner I.M."/>
            <person name="Pamer E.G."/>
        </authorList>
    </citation>
    <scope>NUCLEOTIDE SEQUENCE</scope>
    <source>
        <strain evidence="8">MSK.11.9</strain>
        <strain evidence="7">MSK.15.32</strain>
    </source>
</reference>
<name>A0A2N5NRU4_MEDGN</name>
<dbReference type="EMBL" id="JAAIRY010000008">
    <property type="protein sequence ID" value="NSI64976.1"/>
    <property type="molecule type" value="Genomic_DNA"/>
</dbReference>
<dbReference type="Proteomes" id="UP001296580">
    <property type="component" value="Unassembled WGS sequence"/>
</dbReference>
<dbReference type="InterPro" id="IPR000182">
    <property type="entry name" value="GNAT_dom"/>
</dbReference>
<accession>A0A2N5NRU4</accession>
<dbReference type="FunFam" id="3.40.630.30:FF:000165">
    <property type="entry name" value="IAA acetyltransferase"/>
    <property type="match status" value="1"/>
</dbReference>
<dbReference type="Proteomes" id="UP001211731">
    <property type="component" value="Unassembled WGS sequence"/>
</dbReference>
<evidence type="ECO:0000256" key="1">
    <source>
        <dbReference type="ARBA" id="ARBA00022679"/>
    </source>
</evidence>
<evidence type="ECO:0000313" key="4">
    <source>
        <dbReference type="EMBL" id="MDB8686616.1"/>
    </source>
</evidence>
<dbReference type="SUPFAM" id="SSF55729">
    <property type="entry name" value="Acyl-CoA N-acyltransferases (Nat)"/>
    <property type="match status" value="1"/>
</dbReference>
<proteinExistence type="predicted"/>
<dbReference type="EMBL" id="JAQMLR010000013">
    <property type="protein sequence ID" value="MDB8739572.1"/>
    <property type="molecule type" value="Genomic_DNA"/>
</dbReference>
<reference evidence="5" key="5">
    <citation type="submission" date="2023-01" db="EMBL/GenBank/DDBJ databases">
        <title>Human gut microbiome strain richness.</title>
        <authorList>
            <person name="Chen-Liaw A."/>
        </authorList>
    </citation>
    <scope>NUCLEOTIDE SEQUENCE</scope>
    <source>
        <strain evidence="5">1001217st1_A9_1001217B_191108</strain>
        <strain evidence="4">RTP21484st1_H11_RTP21484_190118</strain>
    </source>
</reference>
<dbReference type="EMBL" id="QRTJ01000023">
    <property type="protein sequence ID" value="RGQ65780.1"/>
    <property type="molecule type" value="Genomic_DNA"/>
</dbReference>
<evidence type="ECO:0000313" key="7">
    <source>
        <dbReference type="EMBL" id="NSI58313.1"/>
    </source>
</evidence>
<dbReference type="GO" id="GO:0016747">
    <property type="term" value="F:acyltransferase activity, transferring groups other than amino-acyl groups"/>
    <property type="evidence" value="ECO:0007669"/>
    <property type="project" value="InterPro"/>
</dbReference>
<protein>
    <submittedName>
        <fullName evidence="5 9">N-acetyltransferase</fullName>
    </submittedName>
</protein>
<dbReference type="AlphaFoldDB" id="A0A2N5NRU4"/>
<reference evidence="11 12" key="1">
    <citation type="submission" date="2018-08" db="EMBL/GenBank/DDBJ databases">
        <title>A genome reference for cultivated species of the human gut microbiota.</title>
        <authorList>
            <person name="Zou Y."/>
            <person name="Xue W."/>
            <person name="Luo G."/>
        </authorList>
    </citation>
    <scope>NUCLEOTIDE SEQUENCE [LARGE SCALE GENOMIC DNA]</scope>
    <source>
        <strain evidence="9 12">AF27-4BH</strain>
        <strain evidence="10 11">AM12-54</strain>
    </source>
</reference>
<evidence type="ECO:0000313" key="6">
    <source>
        <dbReference type="EMBL" id="MDE1204644.1"/>
    </source>
</evidence>
<dbReference type="STRING" id="33038.GCA_900067245_01201"/>
<organism evidence="5 13">
    <name type="scientific">Mediterraneibacter gnavus</name>
    <name type="common">Ruminococcus gnavus</name>
    <dbReference type="NCBI Taxonomy" id="33038"/>
    <lineage>
        <taxon>Bacteria</taxon>
        <taxon>Bacillati</taxon>
        <taxon>Bacillota</taxon>
        <taxon>Clostridia</taxon>
        <taxon>Lachnospirales</taxon>
        <taxon>Lachnospiraceae</taxon>
        <taxon>Mediterraneibacter</taxon>
    </lineage>
</organism>
<evidence type="ECO:0000313" key="8">
    <source>
        <dbReference type="EMBL" id="NSI64976.1"/>
    </source>
</evidence>
<evidence type="ECO:0000313" key="11">
    <source>
        <dbReference type="Proteomes" id="UP000283992"/>
    </source>
</evidence>
<dbReference type="EMBL" id="JAPZEG010000019">
    <property type="protein sequence ID" value="MDE1204644.1"/>
    <property type="molecule type" value="Genomic_DNA"/>
</dbReference>
<feature type="domain" description="N-acetyltransferase" evidence="3">
    <location>
        <begin position="1"/>
        <end position="148"/>
    </location>
</feature>
<dbReference type="InterPro" id="IPR050832">
    <property type="entry name" value="Bact_Acetyltransf"/>
</dbReference>
<gene>
    <name evidence="10" type="ORF">DW142_12420</name>
    <name evidence="9" type="ORF">DWY88_11325</name>
    <name evidence="8" type="ORF">G4981_06770</name>
    <name evidence="7" type="ORF">G4993_07830</name>
    <name evidence="6" type="ORF">O4N78_13900</name>
    <name evidence="5" type="ORF">PNU63_12455</name>
    <name evidence="4" type="ORF">PNW85_07995</name>
</gene>
<dbReference type="Gene3D" id="3.40.630.30">
    <property type="match status" value="1"/>
</dbReference>
<keyword evidence="1 9" id="KW-0808">Transferase</keyword>
<dbReference type="Proteomes" id="UP001149331">
    <property type="component" value="Unassembled WGS sequence"/>
</dbReference>
<dbReference type="PROSITE" id="PS51186">
    <property type="entry name" value="GNAT"/>
    <property type="match status" value="1"/>
</dbReference>
<dbReference type="Proteomes" id="UP000286137">
    <property type="component" value="Unassembled WGS sequence"/>
</dbReference>
<dbReference type="InterPro" id="IPR016181">
    <property type="entry name" value="Acyl_CoA_acyltransferase"/>
</dbReference>
<evidence type="ECO:0000256" key="2">
    <source>
        <dbReference type="ARBA" id="ARBA00023315"/>
    </source>
</evidence>
<comment type="caution">
    <text evidence="5">The sequence shown here is derived from an EMBL/GenBank/DDBJ whole genome shotgun (WGS) entry which is preliminary data.</text>
</comment>
<dbReference type="Pfam" id="PF13508">
    <property type="entry name" value="Acetyltransf_7"/>
    <property type="match status" value="1"/>
</dbReference>
<dbReference type="CDD" id="cd04301">
    <property type="entry name" value="NAT_SF"/>
    <property type="match status" value="1"/>
</dbReference>
<evidence type="ECO:0000259" key="3">
    <source>
        <dbReference type="PROSITE" id="PS51186"/>
    </source>
</evidence>
<dbReference type="EMBL" id="JAQMLA010000018">
    <property type="protein sequence ID" value="MDB8686616.1"/>
    <property type="molecule type" value="Genomic_DNA"/>
</dbReference>
<reference evidence="7" key="3">
    <citation type="submission" date="2020-02" db="EMBL/GenBank/DDBJ databases">
        <authorList>
            <person name="Littmann E."/>
            <person name="Sorbara M."/>
        </authorList>
    </citation>
    <scope>NUCLEOTIDE SEQUENCE</scope>
    <source>
        <strain evidence="8">MSK.11.9</strain>
        <strain evidence="7">MSK.15.32</strain>
    </source>
</reference>
<evidence type="ECO:0000313" key="12">
    <source>
        <dbReference type="Proteomes" id="UP000286137"/>
    </source>
</evidence>
<dbReference type="EMBL" id="JAAIRV010000012">
    <property type="protein sequence ID" value="NSI58313.1"/>
    <property type="molecule type" value="Genomic_DNA"/>
</dbReference>
<dbReference type="EMBL" id="QRLN01000019">
    <property type="protein sequence ID" value="RHJ09546.1"/>
    <property type="molecule type" value="Genomic_DNA"/>
</dbReference>
<reference evidence="6" key="4">
    <citation type="submission" date="2022-12" db="EMBL/GenBank/DDBJ databases">
        <title>Genome of R. gnavus strain RSHDN_120.</title>
        <authorList>
            <person name="Abdugheni R."/>
        </authorList>
    </citation>
    <scope>NUCLEOTIDE SEQUENCE</scope>
    <source>
        <strain evidence="6">RSHDN_120</strain>
    </source>
</reference>
<sequence length="148" mass="17337">MEIREINENKKEYLELLLLADEQESMIDRYLERGEMYVLYDAGEVRAVCVVTQENDQILELKNLAVKPQCQRRGYGRKMIQFLCEKYRGKKAILQVGTGDSPATLPFYERCGFTQSHRIPGFFVDNYDHPIIECGKQLVDMVYLKQFL</sequence>
<dbReference type="RefSeq" id="WP_023924205.1">
    <property type="nucleotide sequence ID" value="NZ_BAABSA010000013.1"/>
</dbReference>